<evidence type="ECO:0000313" key="3">
    <source>
        <dbReference type="Proteomes" id="UP000006820"/>
    </source>
</evidence>
<protein>
    <recommendedName>
        <fullName evidence="1">DUF4326 domain-containing protein</fullName>
    </recommendedName>
</protein>
<evidence type="ECO:0000259" key="1">
    <source>
        <dbReference type="Pfam" id="PF14216"/>
    </source>
</evidence>
<dbReference type="Pfam" id="PF14216">
    <property type="entry name" value="DUF4326"/>
    <property type="match status" value="1"/>
</dbReference>
<proteinExistence type="predicted"/>
<keyword evidence="3" id="KW-1185">Reference proteome</keyword>
<sequence length="151" mass="16707">MSAPKRIQRKRTKGYRLPPDAVYVGRGSKWGNPFVVGQTQIRVPGVAADWEYEGRLHKTTGQRTFYCTGTDDAGMPVGFWHDVQLATREQCVELYRLYARGLDLENLGRGEPLAHVRAELGGRDLACWCPLDQPCHADVLLEIANAPGAAG</sequence>
<organism evidence="2 3">
    <name type="scientific">Nocardia farcinica (strain IFM 10152)</name>
    <dbReference type="NCBI Taxonomy" id="247156"/>
    <lineage>
        <taxon>Bacteria</taxon>
        <taxon>Bacillati</taxon>
        <taxon>Actinomycetota</taxon>
        <taxon>Actinomycetes</taxon>
        <taxon>Mycobacteriales</taxon>
        <taxon>Nocardiaceae</taxon>
        <taxon>Nocardia</taxon>
    </lineage>
</organism>
<dbReference type="eggNOG" id="ENOG5033162">
    <property type="taxonomic scope" value="Bacteria"/>
</dbReference>
<dbReference type="HOGENOM" id="CLU_145372_0_0_11"/>
<dbReference type="KEGG" id="nfa:NFA_39970"/>
<dbReference type="AlphaFoldDB" id="Q5YSJ6"/>
<dbReference type="GeneID" id="61134662"/>
<accession>Q5YSJ6</accession>
<evidence type="ECO:0000313" key="2">
    <source>
        <dbReference type="EMBL" id="BAD58845.1"/>
    </source>
</evidence>
<dbReference type="OrthoDB" id="3483205at2"/>
<dbReference type="EMBL" id="AP006618">
    <property type="protein sequence ID" value="BAD58845.1"/>
    <property type="molecule type" value="Genomic_DNA"/>
</dbReference>
<reference evidence="2 3" key="1">
    <citation type="journal article" date="2004" name="Proc. Natl. Acad. Sci. U.S.A.">
        <title>The complete genomic sequence of Nocardia farcinica IFM 10152.</title>
        <authorList>
            <person name="Ishikawa J."/>
            <person name="Yamashita A."/>
            <person name="Mikami Y."/>
            <person name="Hoshino Y."/>
            <person name="Kurita H."/>
            <person name="Hotta K."/>
            <person name="Shiba T."/>
            <person name="Hattori M."/>
        </authorList>
    </citation>
    <scope>NUCLEOTIDE SEQUENCE [LARGE SCALE GENOMIC DNA]</scope>
    <source>
        <strain evidence="2 3">IFM 10152</strain>
    </source>
</reference>
<dbReference type="Proteomes" id="UP000006820">
    <property type="component" value="Chromosome"/>
</dbReference>
<name>Q5YSJ6_NOCFA</name>
<dbReference type="RefSeq" id="WP_011210530.1">
    <property type="nucleotide sequence ID" value="NC_006361.1"/>
</dbReference>
<dbReference type="InterPro" id="IPR025475">
    <property type="entry name" value="DUF4326"/>
</dbReference>
<feature type="domain" description="DUF4326" evidence="1">
    <location>
        <begin position="10"/>
        <end position="142"/>
    </location>
</feature>
<gene>
    <name evidence="2" type="ordered locus">NFA_39970</name>
</gene>
<dbReference type="STRING" id="247156.NFA_39970"/>